<dbReference type="AlphaFoldDB" id="A0A918LMM9"/>
<feature type="compositionally biased region" description="Basic and acidic residues" evidence="1">
    <location>
        <begin position="28"/>
        <end position="37"/>
    </location>
</feature>
<comment type="caution">
    <text evidence="2">The sequence shown here is derived from an EMBL/GenBank/DDBJ whole genome shotgun (WGS) entry which is preliminary data.</text>
</comment>
<proteinExistence type="predicted"/>
<evidence type="ECO:0000256" key="1">
    <source>
        <dbReference type="SAM" id="MobiDB-lite"/>
    </source>
</evidence>
<reference evidence="2" key="1">
    <citation type="journal article" date="2014" name="Int. J. Syst. Evol. Microbiol.">
        <title>Complete genome sequence of Corynebacterium casei LMG S-19264T (=DSM 44701T), isolated from a smear-ripened cheese.</title>
        <authorList>
            <consortium name="US DOE Joint Genome Institute (JGI-PGF)"/>
            <person name="Walter F."/>
            <person name="Albersmeier A."/>
            <person name="Kalinowski J."/>
            <person name="Ruckert C."/>
        </authorList>
    </citation>
    <scope>NUCLEOTIDE SEQUENCE</scope>
    <source>
        <strain evidence="2">JCM 3172</strain>
    </source>
</reference>
<feature type="compositionally biased region" description="Basic and acidic residues" evidence="1">
    <location>
        <begin position="10"/>
        <end position="20"/>
    </location>
</feature>
<evidence type="ECO:0000313" key="2">
    <source>
        <dbReference type="EMBL" id="GGT26411.1"/>
    </source>
</evidence>
<organism evidence="2 3">
    <name type="scientific">Streptomyces purpureus</name>
    <dbReference type="NCBI Taxonomy" id="1951"/>
    <lineage>
        <taxon>Bacteria</taxon>
        <taxon>Bacillati</taxon>
        <taxon>Actinomycetota</taxon>
        <taxon>Actinomycetes</taxon>
        <taxon>Kitasatosporales</taxon>
        <taxon>Streptomycetaceae</taxon>
        <taxon>Streptomyces</taxon>
    </lineage>
</organism>
<feature type="compositionally biased region" description="Basic and acidic residues" evidence="1">
    <location>
        <begin position="51"/>
        <end position="60"/>
    </location>
</feature>
<sequence length="60" mass="6360">MAGASSGEATQHEIERRPQSVDEFLTLIDREHDKHPDPSSAGACTGSLDGDVLRGEPVEG</sequence>
<name>A0A918LMM9_9ACTN</name>
<keyword evidence="3" id="KW-1185">Reference proteome</keyword>
<dbReference type="EMBL" id="BMQQ01000005">
    <property type="protein sequence ID" value="GGT26411.1"/>
    <property type="molecule type" value="Genomic_DNA"/>
</dbReference>
<reference evidence="2" key="2">
    <citation type="submission" date="2020-09" db="EMBL/GenBank/DDBJ databases">
        <authorList>
            <person name="Sun Q."/>
            <person name="Ohkuma M."/>
        </authorList>
    </citation>
    <scope>NUCLEOTIDE SEQUENCE</scope>
    <source>
        <strain evidence="2">JCM 3172</strain>
    </source>
</reference>
<dbReference type="Proteomes" id="UP000619486">
    <property type="component" value="Unassembled WGS sequence"/>
</dbReference>
<gene>
    <name evidence="2" type="ORF">GCM10014713_19420</name>
</gene>
<protein>
    <submittedName>
        <fullName evidence="2">Uncharacterized protein</fullName>
    </submittedName>
</protein>
<evidence type="ECO:0000313" key="3">
    <source>
        <dbReference type="Proteomes" id="UP000619486"/>
    </source>
</evidence>
<dbReference type="RefSeq" id="WP_189201034.1">
    <property type="nucleotide sequence ID" value="NZ_BMQQ01000005.1"/>
</dbReference>
<accession>A0A918LMM9</accession>
<feature type="region of interest" description="Disordered" evidence="1">
    <location>
        <begin position="1"/>
        <end position="60"/>
    </location>
</feature>